<sequence>MSVHGVAKALVGGVIVATLSVTGATAASAQVSDVVVSIPADSQDVANLRMMFEEERMAQDLYVALGEKWGSRKFSNISKAETKHNGLVAAQLDRLGVARPDASVAGKYENADIQKLYDDWLARGLESQDAAFKVGAELERRDIADLEKVMAETEDQVLKDVYGRLLAGSKNHLAAFEAGAGQKSGQGKQGRQGRHYDGGGNGWRGGRG</sequence>
<feature type="domain" description="DUF2202" evidence="2">
    <location>
        <begin position="47"/>
        <end position="183"/>
    </location>
</feature>
<evidence type="ECO:0000313" key="3">
    <source>
        <dbReference type="EMBL" id="QGU02851.1"/>
    </source>
</evidence>
<dbReference type="InterPro" id="IPR012347">
    <property type="entry name" value="Ferritin-like"/>
</dbReference>
<evidence type="ECO:0000259" key="2">
    <source>
        <dbReference type="Pfam" id="PF09968"/>
    </source>
</evidence>
<keyword evidence="4" id="KW-1185">Reference proteome</keyword>
<dbReference type="CDD" id="cd01048">
    <property type="entry name" value="Ferritin_like_AB2"/>
    <property type="match status" value="1"/>
</dbReference>
<dbReference type="Proteomes" id="UP000427071">
    <property type="component" value="Chromosome"/>
</dbReference>
<feature type="region of interest" description="Disordered" evidence="1">
    <location>
        <begin position="179"/>
        <end position="208"/>
    </location>
</feature>
<protein>
    <recommendedName>
        <fullName evidence="2">DUF2202 domain-containing protein</fullName>
    </recommendedName>
</protein>
<gene>
    <name evidence="3" type="ORF">CKALI_09980</name>
</gene>
<dbReference type="KEGG" id="ckw:CKALI_09980"/>
<feature type="compositionally biased region" description="Gly residues" evidence="1">
    <location>
        <begin position="198"/>
        <end position="208"/>
    </location>
</feature>
<dbReference type="AlphaFoldDB" id="A0A6B8VSH7"/>
<dbReference type="InterPro" id="IPR009078">
    <property type="entry name" value="Ferritin-like_SF"/>
</dbReference>
<evidence type="ECO:0000256" key="1">
    <source>
        <dbReference type="SAM" id="MobiDB-lite"/>
    </source>
</evidence>
<name>A0A6B8VSH7_9CORY</name>
<reference evidence="4" key="1">
    <citation type="submission" date="2019-11" db="EMBL/GenBank/DDBJ databases">
        <title>Complete genome sequence of Corynebacterium kalinowskii 1959, a novel Corynebacterium species isolated from soil of a small paddock in Vilsendorf, Germany.</title>
        <authorList>
            <person name="Schaffert L."/>
            <person name="Ruwe M."/>
            <person name="Milse J."/>
            <person name="Hanuschka K."/>
            <person name="Ortseifen V."/>
            <person name="Droste J."/>
            <person name="Brandt D."/>
            <person name="Schlueter L."/>
            <person name="Kutter Y."/>
            <person name="Vinke S."/>
            <person name="Viehoefer P."/>
            <person name="Jacob L."/>
            <person name="Luebke N.-C."/>
            <person name="Schulte-Berndt E."/>
            <person name="Hain C."/>
            <person name="Linder M."/>
            <person name="Schmidt P."/>
            <person name="Wollenschlaeger L."/>
            <person name="Luttermann T."/>
            <person name="Thieme E."/>
            <person name="Hassa J."/>
            <person name="Haak M."/>
            <person name="Wittchen M."/>
            <person name="Mentz A."/>
            <person name="Persicke M."/>
            <person name="Busche T."/>
            <person name="Ruckert C."/>
        </authorList>
    </citation>
    <scope>NUCLEOTIDE SEQUENCE [LARGE SCALE GENOMIC DNA]</scope>
    <source>
        <strain evidence="4">1959</strain>
    </source>
</reference>
<dbReference type="EMBL" id="CP046452">
    <property type="protein sequence ID" value="QGU02851.1"/>
    <property type="molecule type" value="Genomic_DNA"/>
</dbReference>
<organism evidence="3 4">
    <name type="scientific">Corynebacterium kalinowskii</name>
    <dbReference type="NCBI Taxonomy" id="2675216"/>
    <lineage>
        <taxon>Bacteria</taxon>
        <taxon>Bacillati</taxon>
        <taxon>Actinomycetota</taxon>
        <taxon>Actinomycetes</taxon>
        <taxon>Mycobacteriales</taxon>
        <taxon>Corynebacteriaceae</taxon>
        <taxon>Corynebacterium</taxon>
    </lineage>
</organism>
<dbReference type="InterPro" id="IPR019243">
    <property type="entry name" value="DUF2202"/>
</dbReference>
<dbReference type="Pfam" id="PF09968">
    <property type="entry name" value="DUF2202"/>
    <property type="match status" value="1"/>
</dbReference>
<dbReference type="Gene3D" id="1.20.1260.10">
    <property type="match status" value="1"/>
</dbReference>
<dbReference type="SUPFAM" id="SSF47240">
    <property type="entry name" value="Ferritin-like"/>
    <property type="match status" value="1"/>
</dbReference>
<dbReference type="RefSeq" id="WP_156193194.1">
    <property type="nucleotide sequence ID" value="NZ_CP046452.1"/>
</dbReference>
<evidence type="ECO:0000313" key="4">
    <source>
        <dbReference type="Proteomes" id="UP000427071"/>
    </source>
</evidence>
<proteinExistence type="predicted"/>
<accession>A0A6B8VSH7</accession>